<dbReference type="Proteomes" id="UP000006727">
    <property type="component" value="Chromosome 1"/>
</dbReference>
<gene>
    <name evidence="1" type="ORF">PHYPA_000613</name>
</gene>
<protein>
    <submittedName>
        <fullName evidence="1 2">Uncharacterized protein</fullName>
    </submittedName>
</protein>
<dbReference type="Gramene" id="Pp3c1_13320V3.1">
    <property type="protein sequence ID" value="PAC:32970745.CDS.1"/>
    <property type="gene ID" value="Pp3c1_13320"/>
</dbReference>
<organism evidence="1">
    <name type="scientific">Physcomitrium patens</name>
    <name type="common">Spreading-leaved earth moss</name>
    <name type="synonym">Physcomitrella patens</name>
    <dbReference type="NCBI Taxonomy" id="3218"/>
    <lineage>
        <taxon>Eukaryota</taxon>
        <taxon>Viridiplantae</taxon>
        <taxon>Streptophyta</taxon>
        <taxon>Embryophyta</taxon>
        <taxon>Bryophyta</taxon>
        <taxon>Bryophytina</taxon>
        <taxon>Bryopsida</taxon>
        <taxon>Funariidae</taxon>
        <taxon>Funariales</taxon>
        <taxon>Funariaceae</taxon>
        <taxon>Physcomitrium</taxon>
    </lineage>
</organism>
<dbReference type="EnsemblPlants" id="Pp3c1_13320V3.1">
    <property type="protein sequence ID" value="PAC:32970745.CDS.1"/>
    <property type="gene ID" value="Pp3c1_13320"/>
</dbReference>
<dbReference type="EMBL" id="ABEU02000001">
    <property type="protein sequence ID" value="PNR62189.1"/>
    <property type="molecule type" value="Genomic_DNA"/>
</dbReference>
<keyword evidence="3" id="KW-1185">Reference proteome</keyword>
<accession>A0A2K1L823</accession>
<reference evidence="1 3" key="2">
    <citation type="journal article" date="2018" name="Plant J.">
        <title>The Physcomitrella patens chromosome-scale assembly reveals moss genome structure and evolution.</title>
        <authorList>
            <person name="Lang D."/>
            <person name="Ullrich K.K."/>
            <person name="Murat F."/>
            <person name="Fuchs J."/>
            <person name="Jenkins J."/>
            <person name="Haas F.B."/>
            <person name="Piednoel M."/>
            <person name="Gundlach H."/>
            <person name="Van Bel M."/>
            <person name="Meyberg R."/>
            <person name="Vives C."/>
            <person name="Morata J."/>
            <person name="Symeonidi A."/>
            <person name="Hiss M."/>
            <person name="Muchero W."/>
            <person name="Kamisugi Y."/>
            <person name="Saleh O."/>
            <person name="Blanc G."/>
            <person name="Decker E.L."/>
            <person name="van Gessel N."/>
            <person name="Grimwood J."/>
            <person name="Hayes R.D."/>
            <person name="Graham S.W."/>
            <person name="Gunter L.E."/>
            <person name="McDaniel S.F."/>
            <person name="Hoernstein S.N.W."/>
            <person name="Larsson A."/>
            <person name="Li F.W."/>
            <person name="Perroud P.F."/>
            <person name="Phillips J."/>
            <person name="Ranjan P."/>
            <person name="Rokshar D.S."/>
            <person name="Rothfels C.J."/>
            <person name="Schneider L."/>
            <person name="Shu S."/>
            <person name="Stevenson D.W."/>
            <person name="Thummler F."/>
            <person name="Tillich M."/>
            <person name="Villarreal Aguilar J.C."/>
            <person name="Widiez T."/>
            <person name="Wong G.K."/>
            <person name="Wymore A."/>
            <person name="Zhang Y."/>
            <person name="Zimmer A.D."/>
            <person name="Quatrano R.S."/>
            <person name="Mayer K.F.X."/>
            <person name="Goodstein D."/>
            <person name="Casacuberta J.M."/>
            <person name="Vandepoele K."/>
            <person name="Reski R."/>
            <person name="Cuming A.C."/>
            <person name="Tuskan G.A."/>
            <person name="Maumus F."/>
            <person name="Salse J."/>
            <person name="Schmutz J."/>
            <person name="Rensing S.A."/>
        </authorList>
    </citation>
    <scope>NUCLEOTIDE SEQUENCE [LARGE SCALE GENOMIC DNA]</scope>
    <source>
        <strain evidence="2 3">cv. Gransden 2004</strain>
    </source>
</reference>
<reference evidence="1 3" key="1">
    <citation type="journal article" date="2008" name="Science">
        <title>The Physcomitrella genome reveals evolutionary insights into the conquest of land by plants.</title>
        <authorList>
            <person name="Rensing S."/>
            <person name="Lang D."/>
            <person name="Zimmer A."/>
            <person name="Terry A."/>
            <person name="Salamov A."/>
            <person name="Shapiro H."/>
            <person name="Nishiyama T."/>
            <person name="Perroud P.-F."/>
            <person name="Lindquist E."/>
            <person name="Kamisugi Y."/>
            <person name="Tanahashi T."/>
            <person name="Sakakibara K."/>
            <person name="Fujita T."/>
            <person name="Oishi K."/>
            <person name="Shin-I T."/>
            <person name="Kuroki Y."/>
            <person name="Toyoda A."/>
            <person name="Suzuki Y."/>
            <person name="Hashimoto A."/>
            <person name="Yamaguchi K."/>
            <person name="Sugano A."/>
            <person name="Kohara Y."/>
            <person name="Fujiyama A."/>
            <person name="Anterola A."/>
            <person name="Aoki S."/>
            <person name="Ashton N."/>
            <person name="Barbazuk W.B."/>
            <person name="Barker E."/>
            <person name="Bennetzen J."/>
            <person name="Bezanilla M."/>
            <person name="Blankenship R."/>
            <person name="Cho S.H."/>
            <person name="Dutcher S."/>
            <person name="Estelle M."/>
            <person name="Fawcett J.A."/>
            <person name="Gundlach H."/>
            <person name="Hanada K."/>
            <person name="Heyl A."/>
            <person name="Hicks K.A."/>
            <person name="Hugh J."/>
            <person name="Lohr M."/>
            <person name="Mayer K."/>
            <person name="Melkozernov A."/>
            <person name="Murata T."/>
            <person name="Nelson D."/>
            <person name="Pils B."/>
            <person name="Prigge M."/>
            <person name="Reiss B."/>
            <person name="Renner T."/>
            <person name="Rombauts S."/>
            <person name="Rushton P."/>
            <person name="Sanderfoot A."/>
            <person name="Schween G."/>
            <person name="Shiu S.-H."/>
            <person name="Stueber K."/>
            <person name="Theodoulou F.L."/>
            <person name="Tu H."/>
            <person name="Van de Peer Y."/>
            <person name="Verrier P.J."/>
            <person name="Waters E."/>
            <person name="Wood A."/>
            <person name="Yang L."/>
            <person name="Cove D."/>
            <person name="Cuming A."/>
            <person name="Hasebe M."/>
            <person name="Lucas S."/>
            <person name="Mishler D.B."/>
            <person name="Reski R."/>
            <person name="Grigoriev I."/>
            <person name="Quatrano R.S."/>
            <person name="Boore J.L."/>
        </authorList>
    </citation>
    <scope>NUCLEOTIDE SEQUENCE [LARGE SCALE GENOMIC DNA]</scope>
    <source>
        <strain evidence="2 3">cv. Gransden 2004</strain>
    </source>
</reference>
<sequence length="86" mass="9736">MIVWTDFNSSQVMSPIECWVEFRATTLINASAAKGGAIAACSQPDLSFRNTFHKYPSCSHHDLNVPLPLWAFLRCYQDDPNVPKMF</sequence>
<evidence type="ECO:0000313" key="3">
    <source>
        <dbReference type="Proteomes" id="UP000006727"/>
    </source>
</evidence>
<evidence type="ECO:0000313" key="1">
    <source>
        <dbReference type="EMBL" id="PNR62189.1"/>
    </source>
</evidence>
<reference evidence="2" key="3">
    <citation type="submission" date="2020-12" db="UniProtKB">
        <authorList>
            <consortium name="EnsemblPlants"/>
        </authorList>
    </citation>
    <scope>IDENTIFICATION</scope>
</reference>
<name>A0A2K1L823_PHYPA</name>
<proteinExistence type="predicted"/>
<dbReference type="InParanoid" id="A0A2K1L823"/>
<evidence type="ECO:0000313" key="2">
    <source>
        <dbReference type="EnsemblPlants" id="PAC:32970745.CDS.1"/>
    </source>
</evidence>
<dbReference type="AlphaFoldDB" id="A0A2K1L823"/>